<evidence type="ECO:0000256" key="5">
    <source>
        <dbReference type="ARBA" id="ARBA00038253"/>
    </source>
</evidence>
<dbReference type="EMBL" id="JAKWJU010000002">
    <property type="protein sequence ID" value="MCH6161791.1"/>
    <property type="molecule type" value="Genomic_DNA"/>
</dbReference>
<dbReference type="InterPro" id="IPR019734">
    <property type="entry name" value="TPR_rpt"/>
</dbReference>
<dbReference type="Pfam" id="PF13424">
    <property type="entry name" value="TPR_12"/>
    <property type="match status" value="3"/>
</dbReference>
<dbReference type="Gene3D" id="1.25.40.10">
    <property type="entry name" value="Tetratricopeptide repeat domain"/>
    <property type="match status" value="3"/>
</dbReference>
<comment type="subcellular location">
    <subcellularLocation>
        <location evidence="1">Cytoplasm</location>
    </subcellularLocation>
</comment>
<dbReference type="PANTHER" id="PTHR46630:SF1">
    <property type="entry name" value="TETRATRICOPEPTIDE REPEAT PROTEIN 29"/>
    <property type="match status" value="1"/>
</dbReference>
<reference evidence="7" key="1">
    <citation type="submission" date="2022-03" db="EMBL/GenBank/DDBJ databases">
        <authorList>
            <person name="Santos J.D.N."/>
            <person name="Kallscheuer N."/>
            <person name="Jogler C."/>
            <person name="Lage O.M."/>
        </authorList>
    </citation>
    <scope>NUCLEOTIDE SEQUENCE</scope>
    <source>
        <strain evidence="7">M600PL45_2</strain>
    </source>
</reference>
<dbReference type="SUPFAM" id="SSF48452">
    <property type="entry name" value="TPR-like"/>
    <property type="match status" value="3"/>
</dbReference>
<dbReference type="PROSITE" id="PS50005">
    <property type="entry name" value="TPR"/>
    <property type="match status" value="1"/>
</dbReference>
<organism evidence="7 8">
    <name type="scientific">Streptomyces marispadix</name>
    <dbReference type="NCBI Taxonomy" id="2922868"/>
    <lineage>
        <taxon>Bacteria</taxon>
        <taxon>Bacillati</taxon>
        <taxon>Actinomycetota</taxon>
        <taxon>Actinomycetes</taxon>
        <taxon>Kitasatosporales</taxon>
        <taxon>Streptomycetaceae</taxon>
        <taxon>Streptomyces</taxon>
    </lineage>
</organism>
<dbReference type="SUPFAM" id="SSF52540">
    <property type="entry name" value="P-loop containing nucleoside triphosphate hydrolases"/>
    <property type="match status" value="1"/>
</dbReference>
<gene>
    <name evidence="7" type="ORF">MMA15_15770</name>
</gene>
<accession>A0ABS9SZT3</accession>
<evidence type="ECO:0000256" key="3">
    <source>
        <dbReference type="ARBA" id="ARBA00022737"/>
    </source>
</evidence>
<dbReference type="PANTHER" id="PTHR46630">
    <property type="entry name" value="TETRATRICOPEPTIDE REPEAT PROTEIN 29"/>
    <property type="match status" value="1"/>
</dbReference>
<dbReference type="PRINTS" id="PR00364">
    <property type="entry name" value="DISEASERSIST"/>
</dbReference>
<evidence type="ECO:0000256" key="2">
    <source>
        <dbReference type="ARBA" id="ARBA00022490"/>
    </source>
</evidence>
<evidence type="ECO:0000313" key="8">
    <source>
        <dbReference type="Proteomes" id="UP001166784"/>
    </source>
</evidence>
<sequence>MEQSSVAVVTGLAGVGKTELVLQVARQAMGNSGWFPGGVLFIDIFGYDEDRTVPPERALEEFLRALGVTGEQIPSGLQARTRLFRSLLATYSERGERLLVIVDNAASEEQVRPLLPGDSATAALITSRNTLHVGGYLRELEVLEAKESVDMLHGILRQARTTDTRIDEQLTDAERIAELCGNLPLALHICAALLADSPARPLSSLVRALTDVHRRLDGLQREERSVRAAFELSYRRLTKHQALLFRLLALVPGNGLSTETAAVVADTSFLDAENLLQQLARAHLIDAGMAWGRWRMHDLLRLYASERDRAHDAGNESGAALERLYQHFMTRVRDADTWLRSVRTEDSSSSFRSREEAVSWLKDEREGLVAACGAALEVAPEITCWLAHRLTRFLDHYRYLDDWNAVADLAVAAALRLEDLSEATHALQIHGLAMREVGQLERAQEAHELALKLYRETRDRFGESVALDSLGLVHRHLGRLDDAIKAHTQALRIRSEIGQVEKAPAIRSNLGNTLCQAGRAPEAVEALSAAFDGFNVLGDVRGAAMAQANLGRALVESGREEEAITVCRASLRLADELGDTHVKALALCNRGRALVRTGPANEAADELTQAAELYFSLNDDFLASGALLELGSLYLRIDRPTEAIETLYRAADAARGSGRQIALEKTLIALSDALKSAERFEEAIRAAFEAYELRHTYSDPEAKARAISRLGALFIATDQVECGAAAYADAADVFHSLGNQPVSEGIARQTLGWLLTRLGAPEDSVKAQTRAAELFREADDRTREGNALRDLAESLALLDRLEGAVEACARAVDAFHTAGEHLSEGEALQNLGGFLAADEHWTQSAEATERAASIFRALDEPRLEGRTLHNLGVAQLALNQPSLAIPTYRQAVDLLRAAEDRLSEGHALLNLGAAQLGSDMYAPAAETLSQAIDIFQALDESTLEDQARSVLAAARKAART</sequence>
<dbReference type="Gene3D" id="3.40.50.300">
    <property type="entry name" value="P-loop containing nucleotide triphosphate hydrolases"/>
    <property type="match status" value="1"/>
</dbReference>
<comment type="caution">
    <text evidence="7">The sequence shown here is derived from an EMBL/GenBank/DDBJ whole genome shotgun (WGS) entry which is preliminary data.</text>
</comment>
<keyword evidence="4 6" id="KW-0802">TPR repeat</keyword>
<dbReference type="InterPro" id="IPR011990">
    <property type="entry name" value="TPR-like_helical_dom_sf"/>
</dbReference>
<evidence type="ECO:0000313" key="7">
    <source>
        <dbReference type="EMBL" id="MCH6161791.1"/>
    </source>
</evidence>
<comment type="similarity">
    <text evidence="5">Belongs to the Rap family.</text>
</comment>
<protein>
    <submittedName>
        <fullName evidence="7">Tetratricopeptide repeat protein</fullName>
    </submittedName>
</protein>
<evidence type="ECO:0000256" key="1">
    <source>
        <dbReference type="ARBA" id="ARBA00004496"/>
    </source>
</evidence>
<dbReference type="Proteomes" id="UP001166784">
    <property type="component" value="Unassembled WGS sequence"/>
</dbReference>
<feature type="repeat" description="TPR" evidence="6">
    <location>
        <begin position="464"/>
        <end position="497"/>
    </location>
</feature>
<evidence type="ECO:0000256" key="4">
    <source>
        <dbReference type="ARBA" id="ARBA00022803"/>
    </source>
</evidence>
<evidence type="ECO:0000256" key="6">
    <source>
        <dbReference type="PROSITE-ProRule" id="PRU00339"/>
    </source>
</evidence>
<keyword evidence="2" id="KW-0963">Cytoplasm</keyword>
<dbReference type="InterPro" id="IPR051476">
    <property type="entry name" value="Bac_ResReg_Asp_Phosphatase"/>
</dbReference>
<dbReference type="SMART" id="SM00028">
    <property type="entry name" value="TPR"/>
    <property type="match status" value="10"/>
</dbReference>
<proteinExistence type="inferred from homology"/>
<dbReference type="InterPro" id="IPR027417">
    <property type="entry name" value="P-loop_NTPase"/>
</dbReference>
<keyword evidence="8" id="KW-1185">Reference proteome</keyword>
<reference evidence="7" key="2">
    <citation type="journal article" date="2023" name="Int. J. Syst. Evol. Microbiol.">
        <title>Streptomyces marispadix sp. nov., isolated from marine beach sediment of the Northern Coast of Portugal.</title>
        <authorList>
            <person name="dos Santos J.D.N."/>
            <person name="Vitorino I.R."/>
            <person name="Kallscheuer N."/>
            <person name="Srivastava A."/>
            <person name="Krautwurst S."/>
            <person name="Marz M."/>
            <person name="Jogler C."/>
            <person name="Lobo Da Cunha A."/>
            <person name="Catita J."/>
            <person name="Goncalves H."/>
            <person name="Gonzalez I."/>
            <person name="Reyes F."/>
            <person name="Lage O.M."/>
        </authorList>
    </citation>
    <scope>NUCLEOTIDE SEQUENCE</scope>
    <source>
        <strain evidence="7">M600PL45_2</strain>
    </source>
</reference>
<name>A0ABS9SZT3_9ACTN</name>
<keyword evidence="3" id="KW-0677">Repeat</keyword>